<evidence type="ECO:0000256" key="1">
    <source>
        <dbReference type="ARBA" id="ARBA00007964"/>
    </source>
</evidence>
<dbReference type="EMBL" id="MLAW01000020">
    <property type="protein sequence ID" value="OJJ25188.1"/>
    <property type="molecule type" value="Genomic_DNA"/>
</dbReference>
<proteinExistence type="inferred from homology"/>
<evidence type="ECO:0000259" key="3">
    <source>
        <dbReference type="PROSITE" id="PS51176"/>
    </source>
</evidence>
<dbReference type="Gene3D" id="3.40.50.720">
    <property type="entry name" value="NAD(P)-binding Rossmann-like Domain"/>
    <property type="match status" value="1"/>
</dbReference>
<reference evidence="4" key="1">
    <citation type="submission" date="2016-10" db="EMBL/GenBank/DDBJ databases">
        <title>CRISPR-Cas defence system in Roseofilum reptotaenium: evidence of a bacteriophage-cyanobacterium arms race in the coral black band disease.</title>
        <authorList>
            <person name="Buerger P."/>
            <person name="Wood-Charlson E.M."/>
            <person name="Weynberg K.D."/>
            <person name="Willis B."/>
            <person name="Van Oppen M.J."/>
        </authorList>
    </citation>
    <scope>NUCLEOTIDE SEQUENCE [LARGE SCALE GENOMIC DNA]</scope>
    <source>
        <strain evidence="4">AO1-A</strain>
    </source>
</reference>
<dbReference type="NCBIfam" id="NF005650">
    <property type="entry name" value="PRK07417.1"/>
    <property type="match status" value="1"/>
</dbReference>
<keyword evidence="5" id="KW-1185">Reference proteome</keyword>
<dbReference type="SUPFAM" id="SSF51735">
    <property type="entry name" value="NAD(P)-binding Rossmann-fold domains"/>
    <property type="match status" value="1"/>
</dbReference>
<accession>A0A1L9QR75</accession>
<dbReference type="Pfam" id="PF20463">
    <property type="entry name" value="PDH_C"/>
    <property type="match status" value="1"/>
</dbReference>
<dbReference type="InterPro" id="IPR036291">
    <property type="entry name" value="NAD(P)-bd_dom_sf"/>
</dbReference>
<evidence type="ECO:0000313" key="4">
    <source>
        <dbReference type="EMBL" id="OJJ25188.1"/>
    </source>
</evidence>
<sequence length="278" mass="29722">MKVGIIGLGLIGGSLGLALRSLGWEVLGTSRNPRTCEAAVAQGVVDRASVELSQVSPAEIIFICTPIGLIVPIAQQLVPLLSPATIVTDVGSVKTPIVESLAPICPNFVGGHPMAGTAEQGLGAAQFGLFEDRPYVLTPTPTTPPESLGQVTEIVRSLRSRVYHCSPQEHDRAVALISHLPVFASAGLITTCSDPSLDTVRDLAQKLASSGFADTSRVGGGNPELGRMMAEYNRDALRASLLSYRQNLDRVLTWIEDENWAAIDEYLHKTQQERPSFL</sequence>
<dbReference type="FunFam" id="3.40.50.720:FF:000208">
    <property type="entry name" value="Prephenate dehydrogenase"/>
    <property type="match status" value="1"/>
</dbReference>
<name>A0A1L9QR75_9CYAN</name>
<dbReference type="GO" id="GO:0008977">
    <property type="term" value="F:prephenate dehydrogenase (NAD+) activity"/>
    <property type="evidence" value="ECO:0007669"/>
    <property type="project" value="InterPro"/>
</dbReference>
<dbReference type="Pfam" id="PF02153">
    <property type="entry name" value="PDH_N"/>
    <property type="match status" value="1"/>
</dbReference>
<dbReference type="GO" id="GO:0004665">
    <property type="term" value="F:prephenate dehydrogenase (NADP+) activity"/>
    <property type="evidence" value="ECO:0007669"/>
    <property type="project" value="InterPro"/>
</dbReference>
<evidence type="ECO:0000256" key="2">
    <source>
        <dbReference type="ARBA" id="ARBA00023002"/>
    </source>
</evidence>
<feature type="domain" description="Prephenate/arogenate dehydrogenase" evidence="3">
    <location>
        <begin position="1"/>
        <end position="278"/>
    </location>
</feature>
<dbReference type="Gene3D" id="1.10.3660.10">
    <property type="entry name" value="6-phosphogluconate dehydrogenase C-terminal like domain"/>
    <property type="match status" value="1"/>
</dbReference>
<gene>
    <name evidence="4" type="ORF">BI308_12625</name>
</gene>
<dbReference type="InterPro" id="IPR046826">
    <property type="entry name" value="PDH_N"/>
</dbReference>
<dbReference type="InterPro" id="IPR050812">
    <property type="entry name" value="Preph/Arog_dehydrog"/>
</dbReference>
<dbReference type="InterPro" id="IPR008927">
    <property type="entry name" value="6-PGluconate_DH-like_C_sf"/>
</dbReference>
<dbReference type="AlphaFoldDB" id="A0A1L9QR75"/>
<dbReference type="GO" id="GO:0006571">
    <property type="term" value="P:tyrosine biosynthetic process"/>
    <property type="evidence" value="ECO:0007669"/>
    <property type="project" value="InterPro"/>
</dbReference>
<comment type="similarity">
    <text evidence="1">Belongs to the prephenate/arogenate dehydrogenase family.</text>
</comment>
<dbReference type="PANTHER" id="PTHR21363">
    <property type="entry name" value="PREPHENATE DEHYDROGENASE"/>
    <property type="match status" value="1"/>
</dbReference>
<dbReference type="InterPro" id="IPR046825">
    <property type="entry name" value="PDH_C"/>
</dbReference>
<dbReference type="PANTHER" id="PTHR21363:SF0">
    <property type="entry name" value="PREPHENATE DEHYDROGENASE [NADP(+)]"/>
    <property type="match status" value="1"/>
</dbReference>
<comment type="caution">
    <text evidence="4">The sequence shown here is derived from an EMBL/GenBank/DDBJ whole genome shotgun (WGS) entry which is preliminary data.</text>
</comment>
<organism evidence="4 5">
    <name type="scientific">Roseofilum reptotaenium AO1-A</name>
    <dbReference type="NCBI Taxonomy" id="1925591"/>
    <lineage>
        <taxon>Bacteria</taxon>
        <taxon>Bacillati</taxon>
        <taxon>Cyanobacteriota</taxon>
        <taxon>Cyanophyceae</taxon>
        <taxon>Desertifilales</taxon>
        <taxon>Desertifilaceae</taxon>
        <taxon>Roseofilum</taxon>
    </lineage>
</organism>
<dbReference type="GO" id="GO:0070403">
    <property type="term" value="F:NAD+ binding"/>
    <property type="evidence" value="ECO:0007669"/>
    <property type="project" value="InterPro"/>
</dbReference>
<evidence type="ECO:0000313" key="5">
    <source>
        <dbReference type="Proteomes" id="UP000183940"/>
    </source>
</evidence>
<protein>
    <submittedName>
        <fullName evidence="4">Arogenate dehydrogenase</fullName>
    </submittedName>
</protein>
<keyword evidence="2" id="KW-0560">Oxidoreductase</keyword>
<dbReference type="SUPFAM" id="SSF48179">
    <property type="entry name" value="6-phosphogluconate dehydrogenase C-terminal domain-like"/>
    <property type="match status" value="1"/>
</dbReference>
<dbReference type="InterPro" id="IPR003099">
    <property type="entry name" value="Prephen_DH"/>
</dbReference>
<dbReference type="Proteomes" id="UP000183940">
    <property type="component" value="Unassembled WGS sequence"/>
</dbReference>
<dbReference type="PROSITE" id="PS51176">
    <property type="entry name" value="PDH_ADH"/>
    <property type="match status" value="1"/>
</dbReference>
<dbReference type="STRING" id="1925591.BI308_12625"/>